<comment type="caution">
    <text evidence="2">The sequence shown here is derived from an EMBL/GenBank/DDBJ whole genome shotgun (WGS) entry which is preliminary data.</text>
</comment>
<feature type="compositionally biased region" description="Polar residues" evidence="1">
    <location>
        <begin position="323"/>
        <end position="360"/>
    </location>
</feature>
<evidence type="ECO:0000313" key="3">
    <source>
        <dbReference type="Proteomes" id="UP000717996"/>
    </source>
</evidence>
<protein>
    <submittedName>
        <fullName evidence="2">Uncharacterized protein</fullName>
    </submittedName>
</protein>
<feature type="region of interest" description="Disordered" evidence="1">
    <location>
        <begin position="254"/>
        <end position="360"/>
    </location>
</feature>
<feature type="region of interest" description="Disordered" evidence="1">
    <location>
        <begin position="137"/>
        <end position="214"/>
    </location>
</feature>
<sequence length="515" mass="57725">MSDSDDEYGPITSTWGSQSNTSDPLVSWHSLADPNAKTGPNGLGSGNLHRRGKNFVPISEEQILAQRLNQGSTKKKLVPKETPKKTNSTKKTGTFTKKIKSPAISSRPLLKNQVNNSWNSQTLVETPFWENTTATSQISSKYNSQSSTASKNNNRQTNIENRPSVPNTTSMEVTTNEMTRITTEDKEKYTNDKGISKSDWFETNKDNSKNKWANTASTDGWGTLDITSSTSNGWGSVNKNSSEMIGWGIEKNENDTSSAWETSHGNESTNWGELNMNSTLESSKLSTTDWPSDNNNKSTTNDLAEWDQSTTLSNKTKGEFASNGWSKFSQDSSTDSMTPTWLEEQNSPKSNGRSYQFSNPTKKKYSDYRLVSVPKPMNYTRDKDIPIPTQIAPPPPPENAVLITIHVELSDTLKIPVKIRELDEPEQLAKEFAEKNNVNTETVVQALTKLFDSQKTFALKKANRKLRRKYPTSHNTERYPAQEIVYNKHTHTSSKDPFHTPVSTQQAPFAKSQYY</sequence>
<feature type="compositionally biased region" description="Polar residues" evidence="1">
    <location>
        <begin position="255"/>
        <end position="315"/>
    </location>
</feature>
<gene>
    <name evidence="2" type="ORF">G6F51_000455</name>
</gene>
<feature type="compositionally biased region" description="Low complexity" evidence="1">
    <location>
        <begin position="137"/>
        <end position="147"/>
    </location>
</feature>
<dbReference type="OrthoDB" id="2273669at2759"/>
<evidence type="ECO:0000256" key="1">
    <source>
        <dbReference type="SAM" id="MobiDB-lite"/>
    </source>
</evidence>
<feature type="region of interest" description="Disordered" evidence="1">
    <location>
        <begin position="491"/>
        <end position="515"/>
    </location>
</feature>
<organism evidence="2 3">
    <name type="scientific">Rhizopus oryzae</name>
    <name type="common">Mucormycosis agent</name>
    <name type="synonym">Rhizopus arrhizus var. delemar</name>
    <dbReference type="NCBI Taxonomy" id="64495"/>
    <lineage>
        <taxon>Eukaryota</taxon>
        <taxon>Fungi</taxon>
        <taxon>Fungi incertae sedis</taxon>
        <taxon>Mucoromycota</taxon>
        <taxon>Mucoromycotina</taxon>
        <taxon>Mucoromycetes</taxon>
        <taxon>Mucorales</taxon>
        <taxon>Mucorineae</taxon>
        <taxon>Rhizopodaceae</taxon>
        <taxon>Rhizopus</taxon>
    </lineage>
</organism>
<dbReference type="Proteomes" id="UP000717996">
    <property type="component" value="Unassembled WGS sequence"/>
</dbReference>
<dbReference type="AlphaFoldDB" id="A0A9P7CHJ1"/>
<reference evidence="2" key="1">
    <citation type="journal article" date="2020" name="Microb. Genom.">
        <title>Genetic diversity of clinical and environmental Mucorales isolates obtained from an investigation of mucormycosis cases among solid organ transplant recipients.</title>
        <authorList>
            <person name="Nguyen M.H."/>
            <person name="Kaul D."/>
            <person name="Muto C."/>
            <person name="Cheng S.J."/>
            <person name="Richter R.A."/>
            <person name="Bruno V.M."/>
            <person name="Liu G."/>
            <person name="Beyhan S."/>
            <person name="Sundermann A.J."/>
            <person name="Mounaud S."/>
            <person name="Pasculle A.W."/>
            <person name="Nierman W.C."/>
            <person name="Driscoll E."/>
            <person name="Cumbie R."/>
            <person name="Clancy C.J."/>
            <person name="Dupont C.L."/>
        </authorList>
    </citation>
    <scope>NUCLEOTIDE SEQUENCE</scope>
    <source>
        <strain evidence="2">GL16</strain>
    </source>
</reference>
<feature type="compositionally biased region" description="Basic and acidic residues" evidence="1">
    <location>
        <begin position="182"/>
        <end position="209"/>
    </location>
</feature>
<evidence type="ECO:0000313" key="2">
    <source>
        <dbReference type="EMBL" id="KAG1553655.1"/>
    </source>
</evidence>
<feature type="region of interest" description="Disordered" evidence="1">
    <location>
        <begin position="1"/>
        <end position="54"/>
    </location>
</feature>
<feature type="compositionally biased region" description="Low complexity" evidence="1">
    <location>
        <begin position="85"/>
        <end position="96"/>
    </location>
</feature>
<feature type="region of interest" description="Disordered" evidence="1">
    <location>
        <begin position="67"/>
        <end position="108"/>
    </location>
</feature>
<name>A0A9P7CHJ1_RHIOR</name>
<proteinExistence type="predicted"/>
<feature type="compositionally biased region" description="Polar residues" evidence="1">
    <location>
        <begin position="148"/>
        <end position="181"/>
    </location>
</feature>
<accession>A0A9P7CHJ1</accession>
<dbReference type="EMBL" id="JAANIT010000027">
    <property type="protein sequence ID" value="KAG1553655.1"/>
    <property type="molecule type" value="Genomic_DNA"/>
</dbReference>
<feature type="compositionally biased region" description="Polar residues" evidence="1">
    <location>
        <begin position="11"/>
        <end position="24"/>
    </location>
</feature>